<dbReference type="RefSeq" id="WP_114017275.1">
    <property type="nucleotide sequence ID" value="NZ_QOIM01000038.1"/>
</dbReference>
<evidence type="ECO:0000313" key="11">
    <source>
        <dbReference type="Proteomes" id="UP000253507"/>
    </source>
</evidence>
<evidence type="ECO:0000256" key="2">
    <source>
        <dbReference type="ARBA" id="ARBA00022737"/>
    </source>
</evidence>
<dbReference type="InterPro" id="IPR036388">
    <property type="entry name" value="WH-like_DNA-bd_sf"/>
</dbReference>
<dbReference type="InterPro" id="IPR042197">
    <property type="entry name" value="Apaf_helical"/>
</dbReference>
<keyword evidence="3" id="KW-0902">Two-component regulatory system</keyword>
<dbReference type="SMART" id="SM00028">
    <property type="entry name" value="TPR"/>
    <property type="match status" value="8"/>
</dbReference>
<evidence type="ECO:0000256" key="6">
    <source>
        <dbReference type="ARBA" id="ARBA00023163"/>
    </source>
</evidence>
<dbReference type="Gene3D" id="3.40.50.300">
    <property type="entry name" value="P-loop containing nucleotide triphosphate hydrolases"/>
    <property type="match status" value="1"/>
</dbReference>
<dbReference type="CDD" id="cd15831">
    <property type="entry name" value="BTAD"/>
    <property type="match status" value="1"/>
</dbReference>
<comment type="caution">
    <text evidence="10">The sequence shown here is derived from an EMBL/GenBank/DDBJ whole genome shotgun (WGS) entry which is preliminary data.</text>
</comment>
<dbReference type="EMBL" id="QOIM01000038">
    <property type="protein sequence ID" value="RCG16690.1"/>
    <property type="molecule type" value="Genomic_DNA"/>
</dbReference>
<keyword evidence="2" id="KW-0677">Repeat</keyword>
<gene>
    <name evidence="10" type="ORF">DQ392_21555</name>
</gene>
<evidence type="ECO:0000256" key="1">
    <source>
        <dbReference type="ARBA" id="ARBA00005820"/>
    </source>
</evidence>
<evidence type="ECO:0000256" key="7">
    <source>
        <dbReference type="PROSITE-ProRule" id="PRU00339"/>
    </source>
</evidence>
<keyword evidence="11" id="KW-1185">Reference proteome</keyword>
<feature type="domain" description="OmpR/PhoB-type" evidence="9">
    <location>
        <begin position="1"/>
        <end position="95"/>
    </location>
</feature>
<dbReference type="GO" id="GO:0003677">
    <property type="term" value="F:DNA binding"/>
    <property type="evidence" value="ECO:0007669"/>
    <property type="project" value="UniProtKB-UniRule"/>
</dbReference>
<name>A0A367EHM5_9ACTN</name>
<dbReference type="Pfam" id="PF13424">
    <property type="entry name" value="TPR_12"/>
    <property type="match status" value="2"/>
</dbReference>
<dbReference type="Proteomes" id="UP000253507">
    <property type="component" value="Unassembled WGS sequence"/>
</dbReference>
<dbReference type="InterPro" id="IPR001867">
    <property type="entry name" value="OmpR/PhoB-type_DNA-bd"/>
</dbReference>
<evidence type="ECO:0000313" key="10">
    <source>
        <dbReference type="EMBL" id="RCG16690.1"/>
    </source>
</evidence>
<dbReference type="SUPFAM" id="SSF46894">
    <property type="entry name" value="C-terminal effector domain of the bipartite response regulators"/>
    <property type="match status" value="1"/>
</dbReference>
<dbReference type="PANTHER" id="PTHR35807">
    <property type="entry name" value="TRANSCRIPTIONAL REGULATOR REDD-RELATED"/>
    <property type="match status" value="1"/>
</dbReference>
<dbReference type="Gene3D" id="1.10.10.10">
    <property type="entry name" value="Winged helix-like DNA-binding domain superfamily/Winged helix DNA-binding domain"/>
    <property type="match status" value="1"/>
</dbReference>
<evidence type="ECO:0000256" key="5">
    <source>
        <dbReference type="ARBA" id="ARBA00023125"/>
    </source>
</evidence>
<dbReference type="PROSITE" id="PS50005">
    <property type="entry name" value="TPR"/>
    <property type="match status" value="1"/>
</dbReference>
<evidence type="ECO:0000259" key="9">
    <source>
        <dbReference type="PROSITE" id="PS51755"/>
    </source>
</evidence>
<dbReference type="SUPFAM" id="SSF52540">
    <property type="entry name" value="P-loop containing nucleoside triphosphate hydrolases"/>
    <property type="match status" value="1"/>
</dbReference>
<dbReference type="GO" id="GO:0006355">
    <property type="term" value="P:regulation of DNA-templated transcription"/>
    <property type="evidence" value="ECO:0007669"/>
    <property type="project" value="InterPro"/>
</dbReference>
<evidence type="ECO:0000256" key="8">
    <source>
        <dbReference type="PROSITE-ProRule" id="PRU01091"/>
    </source>
</evidence>
<proteinExistence type="inferred from homology"/>
<dbReference type="Pfam" id="PF00931">
    <property type="entry name" value="NB-ARC"/>
    <property type="match status" value="1"/>
</dbReference>
<dbReference type="PANTHER" id="PTHR35807:SF1">
    <property type="entry name" value="TRANSCRIPTIONAL REGULATOR REDD"/>
    <property type="match status" value="1"/>
</dbReference>
<dbReference type="Gene3D" id="1.10.8.430">
    <property type="entry name" value="Helical domain of apoptotic protease-activating factors"/>
    <property type="match status" value="1"/>
</dbReference>
<sequence length="1048" mass="116388">MDFTILVLGPVGLQSAGRHDSLGSAKERALLASLAIDAGRAISSETLIHRLWDEDPPAKPYASLHAYAARLRRRFRYMCDRPLIAQHAHTYTLDLAPDFIDFHRYHHLTARARAAQERSTARRLDTLREAESLWRGEPLAGLTGTWAEEVRARLETKRVAIRIEQAALELRCGKFEEPAAELPLLLQRQPANETIVEHLMTAYYGCGRQADALRLYVDFRRRLREQLGTDPGESLDRLHRLILRQAPLGDILAPATQGAPASTPLNNLPAHSDLIGRDREIAALREPFPAGTVIAVESVSGMAGVGKSLLAFHAARALASAYPDGRLYVDLQAHSADRTPLAPSAALASLLRSLGLASQDIPHGLEERTSLWRSLLRERRTVVVLDDAAGPEQIRALLPLDSPSLVIVTSRQRLSGVPGVRPLFVDVLPRKDAVALFSRLAGAERAQDVDGTARVVEMCGRLPLAIELAASRLRSRPAWSTRHLAQKLARSHSRLAEIRDRDAGLDRAFELSYRTLTRQQQAAFRRLGLHFGHGFGTHAAAALIGEPIDQAERQLEALLDSNLLTEPAPERYRFHDLLGEYALTLARRNSGEETDAVSRLVEFYRAAALHADTRAHPRRTRLVLTTATSPDVLPDLSDAQEARNWLLTESPALIAAEQHARTHGLPGAAAEMAHILAAFLDSEGLWDEAERMHRHAAHHWNSQGADRAEALALTDLSVTHAHAARYEEAEAAGRRALELARRTHDPECTAEALHQLGILHWHRAEYRRMLEVQNEALEIRIRTRDRWNQARSTNNMGIAHLHLGHHTTSFRFFQEALLAFREIGDTRGEAQALNNLADVHLHMGDRKSARRFFYRSLEIAIESGSRSEQALARLNLGNTFVVPEEMSAVLELYEEALGSFQKLGDRRSETITRVALGNVLGASARYEEAVGQHSRALALARDIGAGLEEAQALRGLGTAQRHLGRLERSQQCLEESLDLARRLQAPEEEARTLDATAELLMARGQPERAQELWAIAIGIFQTLDESEVARLRERILQTQPNSENQTGA</sequence>
<keyword evidence="7" id="KW-0802">TPR repeat</keyword>
<comment type="similarity">
    <text evidence="1">Belongs to the AfsR/DnrI/RedD regulatory family.</text>
</comment>
<keyword evidence="5 8" id="KW-0238">DNA-binding</keyword>
<dbReference type="InterPro" id="IPR016032">
    <property type="entry name" value="Sig_transdc_resp-reg_C-effctor"/>
</dbReference>
<feature type="repeat" description="TPR" evidence="7">
    <location>
        <begin position="830"/>
        <end position="863"/>
    </location>
</feature>
<dbReference type="InterPro" id="IPR019734">
    <property type="entry name" value="TPR_rpt"/>
</dbReference>
<reference evidence="10 11" key="1">
    <citation type="submission" date="2018-06" db="EMBL/GenBank/DDBJ databases">
        <title>Streptomyces reniochalinae sp. nov. and Streptomyces diacarnus sp. nov. from marine sponges.</title>
        <authorList>
            <person name="Li L."/>
        </authorList>
    </citation>
    <scope>NUCLEOTIDE SEQUENCE [LARGE SCALE GENOMIC DNA]</scope>
    <source>
        <strain evidence="10 11">LHW50302</strain>
    </source>
</reference>
<feature type="DNA-binding region" description="OmpR/PhoB-type" evidence="8">
    <location>
        <begin position="1"/>
        <end position="95"/>
    </location>
</feature>
<dbReference type="PROSITE" id="PS51755">
    <property type="entry name" value="OMPR_PHOB"/>
    <property type="match status" value="1"/>
</dbReference>
<accession>A0A367EHM5</accession>
<dbReference type="InterPro" id="IPR051677">
    <property type="entry name" value="AfsR-DnrI-RedD_regulator"/>
</dbReference>
<dbReference type="GO" id="GO:0043531">
    <property type="term" value="F:ADP binding"/>
    <property type="evidence" value="ECO:0007669"/>
    <property type="project" value="InterPro"/>
</dbReference>
<dbReference type="GO" id="GO:0000160">
    <property type="term" value="P:phosphorelay signal transduction system"/>
    <property type="evidence" value="ECO:0007669"/>
    <property type="project" value="UniProtKB-KW"/>
</dbReference>
<dbReference type="PRINTS" id="PR00364">
    <property type="entry name" value="DISEASERSIST"/>
</dbReference>
<evidence type="ECO:0000256" key="3">
    <source>
        <dbReference type="ARBA" id="ARBA00023012"/>
    </source>
</evidence>
<dbReference type="Pfam" id="PF00486">
    <property type="entry name" value="Trans_reg_C"/>
    <property type="match status" value="1"/>
</dbReference>
<keyword evidence="4" id="KW-0805">Transcription regulation</keyword>
<dbReference type="SMART" id="SM01043">
    <property type="entry name" value="BTAD"/>
    <property type="match status" value="1"/>
</dbReference>
<keyword evidence="6" id="KW-0804">Transcription</keyword>
<evidence type="ECO:0000256" key="4">
    <source>
        <dbReference type="ARBA" id="ARBA00023015"/>
    </source>
</evidence>
<dbReference type="SUPFAM" id="SSF48452">
    <property type="entry name" value="TPR-like"/>
    <property type="match status" value="3"/>
</dbReference>
<dbReference type="InterPro" id="IPR005158">
    <property type="entry name" value="BTAD"/>
</dbReference>
<dbReference type="Gene3D" id="1.25.40.10">
    <property type="entry name" value="Tetratricopeptide repeat domain"/>
    <property type="match status" value="3"/>
</dbReference>
<dbReference type="InterPro" id="IPR002182">
    <property type="entry name" value="NB-ARC"/>
</dbReference>
<dbReference type="Pfam" id="PF03704">
    <property type="entry name" value="BTAD"/>
    <property type="match status" value="1"/>
</dbReference>
<dbReference type="AlphaFoldDB" id="A0A367EHM5"/>
<protein>
    <submittedName>
        <fullName evidence="10">Transcriptional regulator</fullName>
    </submittedName>
</protein>
<organism evidence="10 11">
    <name type="scientific">Streptomyces reniochalinae</name>
    <dbReference type="NCBI Taxonomy" id="2250578"/>
    <lineage>
        <taxon>Bacteria</taxon>
        <taxon>Bacillati</taxon>
        <taxon>Actinomycetota</taxon>
        <taxon>Actinomycetes</taxon>
        <taxon>Kitasatosporales</taxon>
        <taxon>Streptomycetaceae</taxon>
        <taxon>Streptomyces</taxon>
    </lineage>
</organism>
<dbReference type="InterPro" id="IPR027417">
    <property type="entry name" value="P-loop_NTPase"/>
</dbReference>
<dbReference type="InterPro" id="IPR011990">
    <property type="entry name" value="TPR-like_helical_dom_sf"/>
</dbReference>